<keyword evidence="5 7" id="KW-0067">ATP-binding</keyword>
<dbReference type="EMBL" id="JADQBC010000043">
    <property type="protein sequence ID" value="MBR8827791.1"/>
    <property type="molecule type" value="Genomic_DNA"/>
</dbReference>
<name>A0A941GRG6_9CHRO</name>
<keyword evidence="4 7" id="KW-0418">Kinase</keyword>
<feature type="binding site" evidence="7">
    <location>
        <position position="85"/>
    </location>
    <ligand>
        <name>substrate</name>
    </ligand>
</feature>
<keyword evidence="7" id="KW-0460">Magnesium</keyword>
<dbReference type="GO" id="GO:0009423">
    <property type="term" value="P:chorismate biosynthetic process"/>
    <property type="evidence" value="ECO:0007669"/>
    <property type="project" value="UniProtKB-UniRule"/>
</dbReference>
<dbReference type="HAMAP" id="MF_00109">
    <property type="entry name" value="Shikimate_kinase"/>
    <property type="match status" value="1"/>
</dbReference>
<accession>A0A941GRG6</accession>
<dbReference type="Gene3D" id="3.40.50.300">
    <property type="entry name" value="P-loop containing nucleotide triphosphate hydrolases"/>
    <property type="match status" value="1"/>
</dbReference>
<dbReference type="GO" id="GO:0005524">
    <property type="term" value="F:ATP binding"/>
    <property type="evidence" value="ECO:0007669"/>
    <property type="project" value="UniProtKB-UniRule"/>
</dbReference>
<dbReference type="PANTHER" id="PTHR21087">
    <property type="entry name" value="SHIKIMATE KINASE"/>
    <property type="match status" value="1"/>
</dbReference>
<proteinExistence type="inferred from homology"/>
<comment type="subcellular location">
    <subcellularLocation>
        <location evidence="7">Cytoplasm</location>
    </subcellularLocation>
</comment>
<evidence type="ECO:0000256" key="4">
    <source>
        <dbReference type="ARBA" id="ARBA00022777"/>
    </source>
</evidence>
<evidence type="ECO:0000256" key="1">
    <source>
        <dbReference type="ARBA" id="ARBA00022605"/>
    </source>
</evidence>
<sequence>MNKLLKGISIYLIGMMGSGKTTVGKVMAQKLGYRFFDTDVLIEQVAAKSINEIFATVGEASFRELESKVLAELSAYLKSAIATGGGIVLRPENWSYLHHGLIVWLDAPLEVLIKRLAADNTRPLLQVTNYEEKLKLLLEQRRHLYAQADLQIKIEDGQTPAAIVAELFEMIPTVLKPDFFPRNDLN</sequence>
<comment type="pathway">
    <text evidence="7">Metabolic intermediate biosynthesis; chorismate biosynthesis; chorismate from D-erythrose 4-phosphate and phosphoenolpyruvate: step 5/7.</text>
</comment>
<organism evidence="8 9">
    <name type="scientific">Gomphosphaeria aponina SAG 52.96 = DSM 107014</name>
    <dbReference type="NCBI Taxonomy" id="1521640"/>
    <lineage>
        <taxon>Bacteria</taxon>
        <taxon>Bacillati</taxon>
        <taxon>Cyanobacteriota</taxon>
        <taxon>Cyanophyceae</taxon>
        <taxon>Oscillatoriophycideae</taxon>
        <taxon>Chroococcales</taxon>
        <taxon>Gomphosphaeriaceae</taxon>
        <taxon>Gomphosphaeria</taxon>
    </lineage>
</organism>
<evidence type="ECO:0000256" key="6">
    <source>
        <dbReference type="ARBA" id="ARBA00023141"/>
    </source>
</evidence>
<evidence type="ECO:0000256" key="5">
    <source>
        <dbReference type="ARBA" id="ARBA00022840"/>
    </source>
</evidence>
<dbReference type="GO" id="GO:0008652">
    <property type="term" value="P:amino acid biosynthetic process"/>
    <property type="evidence" value="ECO:0007669"/>
    <property type="project" value="UniProtKB-KW"/>
</dbReference>
<evidence type="ECO:0000313" key="8">
    <source>
        <dbReference type="EMBL" id="MBR8827791.1"/>
    </source>
</evidence>
<evidence type="ECO:0000256" key="2">
    <source>
        <dbReference type="ARBA" id="ARBA00022679"/>
    </source>
</evidence>
<keyword evidence="7" id="KW-0963">Cytoplasm</keyword>
<dbReference type="GO" id="GO:0004765">
    <property type="term" value="F:shikimate kinase activity"/>
    <property type="evidence" value="ECO:0007669"/>
    <property type="project" value="UniProtKB-UniRule"/>
</dbReference>
<feature type="binding site" evidence="7">
    <location>
        <position position="63"/>
    </location>
    <ligand>
        <name>substrate</name>
    </ligand>
</feature>
<comment type="similarity">
    <text evidence="7">Belongs to the shikimate kinase family.</text>
</comment>
<dbReference type="CDD" id="cd00464">
    <property type="entry name" value="SK"/>
    <property type="match status" value="1"/>
</dbReference>
<keyword evidence="3 7" id="KW-0547">Nucleotide-binding</keyword>
<comment type="catalytic activity">
    <reaction evidence="7">
        <text>shikimate + ATP = 3-phosphoshikimate + ADP + H(+)</text>
        <dbReference type="Rhea" id="RHEA:13121"/>
        <dbReference type="ChEBI" id="CHEBI:15378"/>
        <dbReference type="ChEBI" id="CHEBI:30616"/>
        <dbReference type="ChEBI" id="CHEBI:36208"/>
        <dbReference type="ChEBI" id="CHEBI:145989"/>
        <dbReference type="ChEBI" id="CHEBI:456216"/>
        <dbReference type="EC" id="2.7.1.71"/>
    </reaction>
</comment>
<feature type="binding site" evidence="7">
    <location>
        <position position="122"/>
    </location>
    <ligand>
        <name>ATP</name>
        <dbReference type="ChEBI" id="CHEBI:30616"/>
    </ligand>
</feature>
<dbReference type="Proteomes" id="UP000767446">
    <property type="component" value="Unassembled WGS sequence"/>
</dbReference>
<dbReference type="PANTHER" id="PTHR21087:SF16">
    <property type="entry name" value="SHIKIMATE KINASE 1, CHLOROPLASTIC"/>
    <property type="match status" value="1"/>
</dbReference>
<comment type="subunit">
    <text evidence="7">Monomer.</text>
</comment>
<evidence type="ECO:0000256" key="7">
    <source>
        <dbReference type="HAMAP-Rule" id="MF_00109"/>
    </source>
</evidence>
<evidence type="ECO:0000313" key="9">
    <source>
        <dbReference type="Proteomes" id="UP000767446"/>
    </source>
</evidence>
<feature type="binding site" evidence="7">
    <location>
        <position position="21"/>
    </location>
    <ligand>
        <name>Mg(2+)</name>
        <dbReference type="ChEBI" id="CHEBI:18420"/>
    </ligand>
</feature>
<dbReference type="SUPFAM" id="SSF52540">
    <property type="entry name" value="P-loop containing nucleoside triphosphate hydrolases"/>
    <property type="match status" value="1"/>
</dbReference>
<feature type="binding site" evidence="7">
    <location>
        <begin position="17"/>
        <end position="22"/>
    </location>
    <ligand>
        <name>ATP</name>
        <dbReference type="ChEBI" id="CHEBI:30616"/>
    </ligand>
</feature>
<dbReference type="InterPro" id="IPR000623">
    <property type="entry name" value="Shikimate_kinase/TSH1"/>
</dbReference>
<dbReference type="GO" id="GO:0005829">
    <property type="term" value="C:cytosol"/>
    <property type="evidence" value="ECO:0007669"/>
    <property type="project" value="TreeGrafter"/>
</dbReference>
<gene>
    <name evidence="7" type="primary">aroK</name>
    <name evidence="8" type="ORF">DSM107014_07775</name>
</gene>
<dbReference type="GO" id="GO:0009073">
    <property type="term" value="P:aromatic amino acid family biosynthetic process"/>
    <property type="evidence" value="ECO:0007669"/>
    <property type="project" value="UniProtKB-KW"/>
</dbReference>
<protein>
    <recommendedName>
        <fullName evidence="7">Shikimate kinase</fullName>
        <shortName evidence="7">SK</shortName>
        <ecNumber evidence="7">2.7.1.71</ecNumber>
    </recommendedName>
</protein>
<dbReference type="GO" id="GO:0000287">
    <property type="term" value="F:magnesium ion binding"/>
    <property type="evidence" value="ECO:0007669"/>
    <property type="project" value="UniProtKB-UniRule"/>
</dbReference>
<feature type="binding site" evidence="7">
    <location>
        <position position="39"/>
    </location>
    <ligand>
        <name>substrate</name>
    </ligand>
</feature>
<keyword evidence="2 7" id="KW-0808">Transferase</keyword>
<keyword evidence="6 7" id="KW-0057">Aromatic amino acid biosynthesis</keyword>
<dbReference type="PRINTS" id="PR01100">
    <property type="entry name" value="SHIKIMTKNASE"/>
</dbReference>
<feature type="binding site" evidence="7">
    <location>
        <position position="141"/>
    </location>
    <ligand>
        <name>substrate</name>
    </ligand>
</feature>
<reference evidence="8" key="1">
    <citation type="submission" date="2021-02" db="EMBL/GenBank/DDBJ databases">
        <title>Metagenome analyses of Stigonema ocellatum DSM 106950, Chlorogloea purpurea SAG 13.99 and Gomphosphaeria aponina DSM 107014.</title>
        <authorList>
            <person name="Marter P."/>
            <person name="Huang S."/>
        </authorList>
    </citation>
    <scope>NUCLEOTIDE SEQUENCE</scope>
    <source>
        <strain evidence="8">JP213</strain>
    </source>
</reference>
<keyword evidence="1 7" id="KW-0028">Amino-acid biosynthesis</keyword>
<comment type="cofactor">
    <cofactor evidence="7">
        <name>Mg(2+)</name>
        <dbReference type="ChEBI" id="CHEBI:18420"/>
    </cofactor>
    <text evidence="7">Binds 1 Mg(2+) ion per subunit.</text>
</comment>
<comment type="function">
    <text evidence="7">Catalyzes the specific phosphorylation of the 3-hydroxyl group of shikimic acid using ATP as a cosubstrate.</text>
</comment>
<feature type="binding site" evidence="7">
    <location>
        <position position="158"/>
    </location>
    <ligand>
        <name>ATP</name>
        <dbReference type="ChEBI" id="CHEBI:30616"/>
    </ligand>
</feature>
<dbReference type="InterPro" id="IPR031322">
    <property type="entry name" value="Shikimate/glucono_kinase"/>
</dbReference>
<dbReference type="EC" id="2.7.1.71" evidence="7"/>
<comment type="caution">
    <text evidence="8">The sequence shown here is derived from an EMBL/GenBank/DDBJ whole genome shotgun (WGS) entry which is preliminary data.</text>
</comment>
<dbReference type="Pfam" id="PF01202">
    <property type="entry name" value="SKI"/>
    <property type="match status" value="1"/>
</dbReference>
<keyword evidence="7" id="KW-0479">Metal-binding</keyword>
<dbReference type="InterPro" id="IPR027417">
    <property type="entry name" value="P-loop_NTPase"/>
</dbReference>
<dbReference type="AlphaFoldDB" id="A0A941GRG6"/>
<evidence type="ECO:0000256" key="3">
    <source>
        <dbReference type="ARBA" id="ARBA00022741"/>
    </source>
</evidence>